<protein>
    <submittedName>
        <fullName evidence="2">Uncharacterized protein</fullName>
    </submittedName>
</protein>
<evidence type="ECO:0000256" key="1">
    <source>
        <dbReference type="SAM" id="MobiDB-lite"/>
    </source>
</evidence>
<dbReference type="AlphaFoldDB" id="A0AAJ1WT40"/>
<feature type="region of interest" description="Disordered" evidence="1">
    <location>
        <begin position="1"/>
        <end position="35"/>
    </location>
</feature>
<keyword evidence="3" id="KW-1185">Reference proteome</keyword>
<evidence type="ECO:0000313" key="3">
    <source>
        <dbReference type="Proteomes" id="UP001238450"/>
    </source>
</evidence>
<name>A0AAJ1WT40_9BACL</name>
<reference evidence="2 3" key="1">
    <citation type="submission" date="2023-07" db="EMBL/GenBank/DDBJ databases">
        <title>Genomic Encyclopedia of Type Strains, Phase IV (KMG-IV): sequencing the most valuable type-strain genomes for metagenomic binning, comparative biology and taxonomic classification.</title>
        <authorList>
            <person name="Goeker M."/>
        </authorList>
    </citation>
    <scope>NUCLEOTIDE SEQUENCE [LARGE SCALE GENOMIC DNA]</scope>
    <source>
        <strain evidence="2 3">DSM 46876</strain>
    </source>
</reference>
<evidence type="ECO:0000313" key="2">
    <source>
        <dbReference type="EMBL" id="MDQ0418043.1"/>
    </source>
</evidence>
<gene>
    <name evidence="2" type="ORF">J2Z48_002232</name>
</gene>
<dbReference type="EMBL" id="JAUSUV010000009">
    <property type="protein sequence ID" value="MDQ0418043.1"/>
    <property type="molecule type" value="Genomic_DNA"/>
</dbReference>
<sequence>MKQRRRPASSTRHKRRVRKPATEARVTLPANPPVQAAKSPLSSISLAQMLSGFLTCRSTVQDLSTSLTKVASIMDNTYQFFNLAQQYVGKKKGSVQNQQKSLFPLSEQASDPGDILLDDEIPVINLPKNMNTKPNPLIGKLLKRMDLNQIMSLMQSPFVQKLMSSFLSRGVTAQTSDMNHHQKQRR</sequence>
<proteinExistence type="predicted"/>
<dbReference type="Proteomes" id="UP001238450">
    <property type="component" value="Unassembled WGS sequence"/>
</dbReference>
<organism evidence="2 3">
    <name type="scientific">Croceifilum oryzae</name>
    <dbReference type="NCBI Taxonomy" id="1553429"/>
    <lineage>
        <taxon>Bacteria</taxon>
        <taxon>Bacillati</taxon>
        <taxon>Bacillota</taxon>
        <taxon>Bacilli</taxon>
        <taxon>Bacillales</taxon>
        <taxon>Thermoactinomycetaceae</taxon>
        <taxon>Croceifilum</taxon>
    </lineage>
</organism>
<accession>A0AAJ1WT40</accession>
<dbReference type="RefSeq" id="WP_307253462.1">
    <property type="nucleotide sequence ID" value="NZ_JAUSUV010000009.1"/>
</dbReference>
<feature type="compositionally biased region" description="Basic residues" evidence="1">
    <location>
        <begin position="1"/>
        <end position="19"/>
    </location>
</feature>
<comment type="caution">
    <text evidence="2">The sequence shown here is derived from an EMBL/GenBank/DDBJ whole genome shotgun (WGS) entry which is preliminary data.</text>
</comment>